<organism evidence="2 3">
    <name type="scientific">Parafrankia colletiae</name>
    <dbReference type="NCBI Taxonomy" id="573497"/>
    <lineage>
        <taxon>Bacteria</taxon>
        <taxon>Bacillati</taxon>
        <taxon>Actinomycetota</taxon>
        <taxon>Actinomycetes</taxon>
        <taxon>Frankiales</taxon>
        <taxon>Frankiaceae</taxon>
        <taxon>Parafrankia</taxon>
    </lineage>
</organism>
<dbReference type="PANTHER" id="PTHR39186:SF1">
    <property type="entry name" value="DUF2071 DOMAIN-CONTAINING PROTEIN"/>
    <property type="match status" value="1"/>
</dbReference>
<dbReference type="OrthoDB" id="150993at2"/>
<feature type="region of interest" description="Disordered" evidence="1">
    <location>
        <begin position="152"/>
        <end position="172"/>
    </location>
</feature>
<dbReference type="Proteomes" id="UP000179627">
    <property type="component" value="Unassembled WGS sequence"/>
</dbReference>
<dbReference type="InterPro" id="IPR023375">
    <property type="entry name" value="ADC_dom_sf"/>
</dbReference>
<dbReference type="PANTHER" id="PTHR39186">
    <property type="entry name" value="DUF2071 FAMILY PROTEIN"/>
    <property type="match status" value="1"/>
</dbReference>
<dbReference type="Pfam" id="PF09844">
    <property type="entry name" value="DUF2071"/>
    <property type="match status" value="1"/>
</dbReference>
<evidence type="ECO:0008006" key="4">
    <source>
        <dbReference type="Google" id="ProtNLM"/>
    </source>
</evidence>
<feature type="region of interest" description="Disordered" evidence="1">
    <location>
        <begin position="1"/>
        <end position="22"/>
    </location>
</feature>
<name>A0A1S1RNR6_9ACTN</name>
<sequence length="275" mass="30554">MYTDETNPEGAEGSVLPTSDRPAVGPVCPFTVERPASLQRWERLTFVHWPFEPDLVRALLPPELEVDAIDGRAWVSLVPFTMRVATGRGWSVPWVSTFPETNVRTYVVDRLGRRGVWFFSLDAARLGAVLVARSGYRLPYLWSAMTLSGPDGLPAGPGPRPGPGEVRYGSRRRWPGPRGTSCRLRVRIGAAYRDDELGPLDHFLTARWRLYSATGPAHRAIRASHDPWPLYRAQVTELDDGLLRAAGLTPPPGDPLAHYSPGVDVRIGRPEQYLL</sequence>
<proteinExistence type="predicted"/>
<dbReference type="RefSeq" id="WP_071081971.1">
    <property type="nucleotide sequence ID" value="NZ_MBLM01000002.1"/>
</dbReference>
<gene>
    <name evidence="2" type="ORF">CC117_02045</name>
</gene>
<keyword evidence="3" id="KW-1185">Reference proteome</keyword>
<evidence type="ECO:0000313" key="3">
    <source>
        <dbReference type="Proteomes" id="UP000179627"/>
    </source>
</evidence>
<dbReference type="InterPro" id="IPR018644">
    <property type="entry name" value="DUF2071"/>
</dbReference>
<dbReference type="EMBL" id="MBLM01000002">
    <property type="protein sequence ID" value="OHV46434.1"/>
    <property type="molecule type" value="Genomic_DNA"/>
</dbReference>
<reference evidence="3" key="1">
    <citation type="submission" date="2016-07" db="EMBL/GenBank/DDBJ databases">
        <title>Sequence Frankia sp. strain CcI1.17.</title>
        <authorList>
            <person name="Ghodhbane-Gtari F."/>
            <person name="Swanson E."/>
            <person name="Gueddou A."/>
            <person name="Morris K."/>
            <person name="Hezbri K."/>
            <person name="Ktari A."/>
            <person name="Nouioui I."/>
            <person name="Abebe-Akele F."/>
            <person name="Simpson S."/>
            <person name="Thomas K."/>
            <person name="Gtari M."/>
            <person name="Tisa L.S."/>
            <person name="Hurst S."/>
        </authorList>
    </citation>
    <scope>NUCLEOTIDE SEQUENCE [LARGE SCALE GENOMIC DNA]</scope>
    <source>
        <strain evidence="3">Cc1.17</strain>
    </source>
</reference>
<dbReference type="AlphaFoldDB" id="A0A1S1RNR6"/>
<accession>A0A1S1RNR6</accession>
<protein>
    <recommendedName>
        <fullName evidence="4">DUF2071 domain-containing protein</fullName>
    </recommendedName>
</protein>
<comment type="caution">
    <text evidence="2">The sequence shown here is derived from an EMBL/GenBank/DDBJ whole genome shotgun (WGS) entry which is preliminary data.</text>
</comment>
<evidence type="ECO:0000256" key="1">
    <source>
        <dbReference type="SAM" id="MobiDB-lite"/>
    </source>
</evidence>
<evidence type="ECO:0000313" key="2">
    <source>
        <dbReference type="EMBL" id="OHV46434.1"/>
    </source>
</evidence>
<dbReference type="SUPFAM" id="SSF160104">
    <property type="entry name" value="Acetoacetate decarboxylase-like"/>
    <property type="match status" value="1"/>
</dbReference>